<gene>
    <name evidence="3" type="primary">erpA_13</name>
    <name evidence="3" type="ORF">GALL_272520</name>
</gene>
<dbReference type="Gene3D" id="2.60.300.12">
    <property type="entry name" value="HesB-like domain"/>
    <property type="match status" value="1"/>
</dbReference>
<dbReference type="PANTHER" id="PTHR10072">
    <property type="entry name" value="IRON-SULFUR CLUSTER ASSEMBLY PROTEIN"/>
    <property type="match status" value="1"/>
</dbReference>
<sequence length="106" mass="10934">MLNITERAVTMVKSICDGEALGLRITASGQGCGGVNYELGLEEAPTAADEVLEFGGLKVFLDPTSLIQLSGVTMDYSDGADGAEGGFSFDNPKVVPHACSCSKKCG</sequence>
<evidence type="ECO:0000313" key="3">
    <source>
        <dbReference type="EMBL" id="OIQ90851.1"/>
    </source>
</evidence>
<dbReference type="EMBL" id="MLJW01000278">
    <property type="protein sequence ID" value="OIQ90851.1"/>
    <property type="molecule type" value="Genomic_DNA"/>
</dbReference>
<dbReference type="InterPro" id="IPR050322">
    <property type="entry name" value="Fe-S_cluster_asmbl/transfer"/>
</dbReference>
<protein>
    <submittedName>
        <fullName evidence="3">Iron-sulfur cluster insertion protein ErpA</fullName>
    </submittedName>
</protein>
<evidence type="ECO:0000259" key="2">
    <source>
        <dbReference type="Pfam" id="PF01521"/>
    </source>
</evidence>
<dbReference type="GO" id="GO:0016226">
    <property type="term" value="P:iron-sulfur cluster assembly"/>
    <property type="evidence" value="ECO:0007669"/>
    <property type="project" value="InterPro"/>
</dbReference>
<comment type="caution">
    <text evidence="3">The sequence shown here is derived from an EMBL/GenBank/DDBJ whole genome shotgun (WGS) entry which is preliminary data.</text>
</comment>
<dbReference type="NCBIfam" id="TIGR00049">
    <property type="entry name" value="iron-sulfur cluster assembly accessory protein"/>
    <property type="match status" value="1"/>
</dbReference>
<dbReference type="SUPFAM" id="SSF89360">
    <property type="entry name" value="HesB-like domain"/>
    <property type="match status" value="1"/>
</dbReference>
<dbReference type="PANTHER" id="PTHR10072:SF41">
    <property type="entry name" value="IRON-SULFUR CLUSTER ASSEMBLY 1 HOMOLOG, MITOCHONDRIAL"/>
    <property type="match status" value="1"/>
</dbReference>
<proteinExistence type="inferred from homology"/>
<reference evidence="3" key="1">
    <citation type="submission" date="2016-10" db="EMBL/GenBank/DDBJ databases">
        <title>Sequence of Gallionella enrichment culture.</title>
        <authorList>
            <person name="Poehlein A."/>
            <person name="Muehling M."/>
            <person name="Daniel R."/>
        </authorList>
    </citation>
    <scope>NUCLEOTIDE SEQUENCE</scope>
</reference>
<evidence type="ECO:0000256" key="1">
    <source>
        <dbReference type="ARBA" id="ARBA00006718"/>
    </source>
</evidence>
<dbReference type="AlphaFoldDB" id="A0A1J5RMV7"/>
<dbReference type="GO" id="GO:0005737">
    <property type="term" value="C:cytoplasm"/>
    <property type="evidence" value="ECO:0007669"/>
    <property type="project" value="TreeGrafter"/>
</dbReference>
<dbReference type="Pfam" id="PF01521">
    <property type="entry name" value="Fe-S_biosyn"/>
    <property type="match status" value="1"/>
</dbReference>
<dbReference type="InterPro" id="IPR035903">
    <property type="entry name" value="HesB-like_dom_sf"/>
</dbReference>
<dbReference type="InterPro" id="IPR000361">
    <property type="entry name" value="ATAP_core_dom"/>
</dbReference>
<name>A0A1J5RMV7_9ZZZZ</name>
<dbReference type="GO" id="GO:0051537">
    <property type="term" value="F:2 iron, 2 sulfur cluster binding"/>
    <property type="evidence" value="ECO:0007669"/>
    <property type="project" value="TreeGrafter"/>
</dbReference>
<accession>A0A1J5RMV7</accession>
<comment type="similarity">
    <text evidence="1">Belongs to the HesB/IscA family.</text>
</comment>
<organism evidence="3">
    <name type="scientific">mine drainage metagenome</name>
    <dbReference type="NCBI Taxonomy" id="410659"/>
    <lineage>
        <taxon>unclassified sequences</taxon>
        <taxon>metagenomes</taxon>
        <taxon>ecological metagenomes</taxon>
    </lineage>
</organism>
<dbReference type="InterPro" id="IPR016092">
    <property type="entry name" value="ATAP"/>
</dbReference>
<feature type="domain" description="Core" evidence="2">
    <location>
        <begin position="2"/>
        <end position="101"/>
    </location>
</feature>